<evidence type="ECO:0000313" key="2">
    <source>
        <dbReference type="EMBL" id="KGF97088.1"/>
    </source>
</evidence>
<reference evidence="3" key="1">
    <citation type="journal article" date="2014" name="Sci. Data">
        <title>Genomes of diverse isolates of the marine cyanobacterium Prochlorococcus.</title>
        <authorList>
            <person name="Biller S."/>
            <person name="Berube P."/>
            <person name="Thompson J."/>
            <person name="Kelly L."/>
            <person name="Roggensack S."/>
            <person name="Awad L."/>
            <person name="Roache-Johnson K."/>
            <person name="Ding H."/>
            <person name="Giovannoni S.J."/>
            <person name="Moore L.R."/>
            <person name="Chisholm S.W."/>
        </authorList>
    </citation>
    <scope>NUCLEOTIDE SEQUENCE [LARGE SCALE GENOMIC DNA]</scope>
    <source>
        <strain evidence="3">MIT 9302</strain>
    </source>
</reference>
<gene>
    <name evidence="2" type="ORF">EU96_1729</name>
</gene>
<comment type="caution">
    <text evidence="2">The sequence shown here is derived from an EMBL/GenBank/DDBJ whole genome shotgun (WGS) entry which is preliminary data.</text>
</comment>
<organism evidence="2 3">
    <name type="scientific">Prochlorococcus marinus str. MIT 9302</name>
    <dbReference type="NCBI Taxonomy" id="74545"/>
    <lineage>
        <taxon>Bacteria</taxon>
        <taxon>Bacillati</taxon>
        <taxon>Cyanobacteriota</taxon>
        <taxon>Cyanophyceae</taxon>
        <taxon>Synechococcales</taxon>
        <taxon>Prochlorococcaceae</taxon>
        <taxon>Prochlorococcus</taxon>
    </lineage>
</organism>
<dbReference type="Proteomes" id="UP000030445">
    <property type="component" value="Unassembled WGS sequence"/>
</dbReference>
<accession>A0A0A2A9K5</accession>
<keyword evidence="1" id="KW-1133">Transmembrane helix</keyword>
<dbReference type="STRING" id="74545.EU96_1729"/>
<evidence type="ECO:0000313" key="3">
    <source>
        <dbReference type="Proteomes" id="UP000030445"/>
    </source>
</evidence>
<name>A0A0A2A9K5_PROMR</name>
<protein>
    <submittedName>
        <fullName evidence="2">Uncharacterized protein</fullName>
    </submittedName>
</protein>
<keyword evidence="1" id="KW-0812">Transmembrane</keyword>
<keyword evidence="1" id="KW-0472">Membrane</keyword>
<sequence>MQTIVNSLNKLLPAGKKVKKYLPFFIGFKLLTFTGFLTYIMNR</sequence>
<proteinExistence type="predicted"/>
<feature type="transmembrane region" description="Helical" evidence="1">
    <location>
        <begin position="21"/>
        <end position="41"/>
    </location>
</feature>
<evidence type="ECO:0000256" key="1">
    <source>
        <dbReference type="SAM" id="Phobius"/>
    </source>
</evidence>
<dbReference type="AlphaFoldDB" id="A0A0A2A9K5"/>
<dbReference type="EMBL" id="JNAM01000011">
    <property type="protein sequence ID" value="KGF97088.1"/>
    <property type="molecule type" value="Genomic_DNA"/>
</dbReference>